<dbReference type="HOGENOM" id="CLU_135050_0_0_11"/>
<evidence type="ECO:0000313" key="2">
    <source>
        <dbReference type="EMBL" id="EHY87240.1"/>
    </source>
</evidence>
<keyword evidence="3" id="KW-1185">Reference proteome</keyword>
<proteinExistence type="predicted"/>
<feature type="transmembrane region" description="Helical" evidence="1">
    <location>
        <begin position="107"/>
        <end position="125"/>
    </location>
</feature>
<organism evidence="2 3">
    <name type="scientific">Saccharomonospora azurea NA-128</name>
    <dbReference type="NCBI Taxonomy" id="882081"/>
    <lineage>
        <taxon>Bacteria</taxon>
        <taxon>Bacillati</taxon>
        <taxon>Actinomycetota</taxon>
        <taxon>Actinomycetes</taxon>
        <taxon>Pseudonocardiales</taxon>
        <taxon>Pseudonocardiaceae</taxon>
        <taxon>Saccharomonospora</taxon>
    </lineage>
</organism>
<keyword evidence="1" id="KW-0472">Membrane</keyword>
<evidence type="ECO:0000256" key="1">
    <source>
        <dbReference type="SAM" id="Phobius"/>
    </source>
</evidence>
<reference evidence="2 3" key="1">
    <citation type="journal article" date="2012" name="Stand. Genomic Sci.">
        <title>Genome sequence of the soil bacterium Saccharomonospora azurea type strain (NA-128(T)).</title>
        <authorList>
            <person name="Klenk H.P."/>
            <person name="Held B."/>
            <person name="Lucas S."/>
            <person name="Lapidus A."/>
            <person name="Copeland A."/>
            <person name="Hammon N."/>
            <person name="Pitluck S."/>
            <person name="Goodwin L.A."/>
            <person name="Han C."/>
            <person name="Tapia R."/>
            <person name="Brambilla E.M."/>
            <person name="Potter G."/>
            <person name="Land M."/>
            <person name="Ivanova N."/>
            <person name="Rohde M."/>
            <person name="Goker M."/>
            <person name="Detter J.C."/>
            <person name="Kyrpides N.C."/>
            <person name="Woyke T."/>
        </authorList>
    </citation>
    <scope>NUCLEOTIDE SEQUENCE [LARGE SCALE GENOMIC DNA]</scope>
    <source>
        <strain evidence="2 3">NA-128</strain>
    </source>
</reference>
<protein>
    <submittedName>
        <fullName evidence="2">Uncharacterized protein</fullName>
    </submittedName>
</protein>
<evidence type="ECO:0000313" key="3">
    <source>
        <dbReference type="Proteomes" id="UP000004705"/>
    </source>
</evidence>
<accession>H8G680</accession>
<dbReference type="EMBL" id="CM001466">
    <property type="protein sequence ID" value="EHY87240.1"/>
    <property type="molecule type" value="Genomic_DNA"/>
</dbReference>
<keyword evidence="1" id="KW-1133">Transmembrane helix</keyword>
<name>H8G680_9PSEU</name>
<dbReference type="RefSeq" id="WP_005437907.1">
    <property type="nucleotide sequence ID" value="NZ_CM001466.1"/>
</dbReference>
<keyword evidence="1" id="KW-0812">Transmembrane</keyword>
<dbReference type="OrthoDB" id="9998683at2"/>
<dbReference type="AlphaFoldDB" id="H8G680"/>
<sequence length="168" mass="17334">MISCAVEIGNVTGDYRAIDPSRARRIGASAVPLGLGSFSLATAFAGSVVCLGVGWATKAQLLAMTVGAHGAQAVIAVSFGIVTMSMRRTVSARRLELGSANAVRRNLLVLWNLSLLMACLGWLAFGVGVTTTLESIGASAAFVEILVSAVLVVYNGIVLVVASRLLRA</sequence>
<feature type="transmembrane region" description="Helical" evidence="1">
    <location>
        <begin position="61"/>
        <end position="86"/>
    </location>
</feature>
<feature type="transmembrane region" description="Helical" evidence="1">
    <location>
        <begin position="30"/>
        <end position="55"/>
    </location>
</feature>
<gene>
    <name evidence="2" type="ORF">SacazDRAFT_00254</name>
</gene>
<feature type="transmembrane region" description="Helical" evidence="1">
    <location>
        <begin position="145"/>
        <end position="166"/>
    </location>
</feature>
<dbReference type="Proteomes" id="UP000004705">
    <property type="component" value="Chromosome"/>
</dbReference>